<evidence type="ECO:0000313" key="3">
    <source>
        <dbReference type="EMBL" id="GBP03914.1"/>
    </source>
</evidence>
<evidence type="ECO:0000256" key="1">
    <source>
        <dbReference type="SAM" id="MobiDB-lite"/>
    </source>
</evidence>
<sequence length="256" mass="29217">MKTEAEDDKSIHLRKSSIKLETSTPRKLFEEDTIVNQSSSASGSDNEDEFYSQTSNTEDSFSNLSLLEVRNELDTNYGPHKDLNNKWKFGNSHIDFDQDKIQVGGQIWALTPVLMHTEETISLMVKSKEQKHTNISILFKEEKQKKSPESVLHAPKANYLGGGTMQLNPHKPNYIYWDDPNELVDRLRLLIASQAAEDYNGNPIKGGFYEEELSKASHPDTYLVEKVLKTKGEKVLVKWLGFSNNHNSWISKDEIL</sequence>
<dbReference type="SUPFAM" id="SSF54160">
    <property type="entry name" value="Chromo domain-like"/>
    <property type="match status" value="1"/>
</dbReference>
<name>A0A4C1SPL8_EUMVA</name>
<dbReference type="OrthoDB" id="7482566at2759"/>
<dbReference type="InterPro" id="IPR000953">
    <property type="entry name" value="Chromo/chromo_shadow_dom"/>
</dbReference>
<keyword evidence="4" id="KW-1185">Reference proteome</keyword>
<proteinExistence type="predicted"/>
<organism evidence="3 4">
    <name type="scientific">Eumeta variegata</name>
    <name type="common">Bagworm moth</name>
    <name type="synonym">Eumeta japonica</name>
    <dbReference type="NCBI Taxonomy" id="151549"/>
    <lineage>
        <taxon>Eukaryota</taxon>
        <taxon>Metazoa</taxon>
        <taxon>Ecdysozoa</taxon>
        <taxon>Arthropoda</taxon>
        <taxon>Hexapoda</taxon>
        <taxon>Insecta</taxon>
        <taxon>Pterygota</taxon>
        <taxon>Neoptera</taxon>
        <taxon>Endopterygota</taxon>
        <taxon>Lepidoptera</taxon>
        <taxon>Glossata</taxon>
        <taxon>Ditrysia</taxon>
        <taxon>Tineoidea</taxon>
        <taxon>Psychidae</taxon>
        <taxon>Oiketicinae</taxon>
        <taxon>Eumeta</taxon>
    </lineage>
</organism>
<feature type="domain" description="Chromo" evidence="2">
    <location>
        <begin position="222"/>
        <end position="256"/>
    </location>
</feature>
<feature type="compositionally biased region" description="Polar residues" evidence="1">
    <location>
        <begin position="34"/>
        <end position="44"/>
    </location>
</feature>
<gene>
    <name evidence="3" type="ORF">EVAR_91075_1</name>
</gene>
<dbReference type="PROSITE" id="PS50013">
    <property type="entry name" value="CHROMO_2"/>
    <property type="match status" value="1"/>
</dbReference>
<accession>A0A4C1SPL8</accession>
<dbReference type="EMBL" id="BGZK01003713">
    <property type="protein sequence ID" value="GBP03914.1"/>
    <property type="molecule type" value="Genomic_DNA"/>
</dbReference>
<dbReference type="InterPro" id="IPR016197">
    <property type="entry name" value="Chromo-like_dom_sf"/>
</dbReference>
<evidence type="ECO:0000313" key="4">
    <source>
        <dbReference type="Proteomes" id="UP000299102"/>
    </source>
</evidence>
<evidence type="ECO:0000259" key="2">
    <source>
        <dbReference type="PROSITE" id="PS50013"/>
    </source>
</evidence>
<dbReference type="GO" id="GO:0005694">
    <property type="term" value="C:chromosome"/>
    <property type="evidence" value="ECO:0007669"/>
    <property type="project" value="UniProtKB-ARBA"/>
</dbReference>
<dbReference type="Pfam" id="PF26634">
    <property type="entry name" value="DUF8207"/>
    <property type="match status" value="1"/>
</dbReference>
<dbReference type="InterPro" id="IPR058520">
    <property type="entry name" value="DUF8207"/>
</dbReference>
<comment type="caution">
    <text evidence="3">The sequence shown here is derived from an EMBL/GenBank/DDBJ whole genome shotgun (WGS) entry which is preliminary data.</text>
</comment>
<dbReference type="AlphaFoldDB" id="A0A4C1SPL8"/>
<dbReference type="Proteomes" id="UP000299102">
    <property type="component" value="Unassembled WGS sequence"/>
</dbReference>
<reference evidence="3 4" key="1">
    <citation type="journal article" date="2019" name="Commun. Biol.">
        <title>The bagworm genome reveals a unique fibroin gene that provides high tensile strength.</title>
        <authorList>
            <person name="Kono N."/>
            <person name="Nakamura H."/>
            <person name="Ohtoshi R."/>
            <person name="Tomita M."/>
            <person name="Numata K."/>
            <person name="Arakawa K."/>
        </authorList>
    </citation>
    <scope>NUCLEOTIDE SEQUENCE [LARGE SCALE GENOMIC DNA]</scope>
</reference>
<feature type="region of interest" description="Disordered" evidence="1">
    <location>
        <begin position="30"/>
        <end position="57"/>
    </location>
</feature>
<protein>
    <recommendedName>
        <fullName evidence="2">Chromo domain-containing protein</fullName>
    </recommendedName>
</protein>